<evidence type="ECO:0000256" key="1">
    <source>
        <dbReference type="ARBA" id="ARBA00004192"/>
    </source>
</evidence>
<evidence type="ECO:0000313" key="14">
    <source>
        <dbReference type="Proteomes" id="UP000887116"/>
    </source>
</evidence>
<evidence type="ECO:0000256" key="8">
    <source>
        <dbReference type="ARBA" id="ARBA00022840"/>
    </source>
</evidence>
<dbReference type="InterPro" id="IPR011009">
    <property type="entry name" value="Kinase-like_dom_sf"/>
</dbReference>
<evidence type="ECO:0000256" key="11">
    <source>
        <dbReference type="ARBA" id="ARBA00048679"/>
    </source>
</evidence>
<evidence type="ECO:0000313" key="13">
    <source>
        <dbReference type="EMBL" id="GFR17719.1"/>
    </source>
</evidence>
<evidence type="ECO:0000256" key="4">
    <source>
        <dbReference type="ARBA" id="ARBA00022527"/>
    </source>
</evidence>
<dbReference type="GO" id="GO:0005737">
    <property type="term" value="C:cytoplasm"/>
    <property type="evidence" value="ECO:0007669"/>
    <property type="project" value="TreeGrafter"/>
</dbReference>
<organism evidence="13 14">
    <name type="scientific">Trichonephila clavata</name>
    <name type="common">Joro spider</name>
    <name type="synonym">Nephila clavata</name>
    <dbReference type="NCBI Taxonomy" id="2740835"/>
    <lineage>
        <taxon>Eukaryota</taxon>
        <taxon>Metazoa</taxon>
        <taxon>Ecdysozoa</taxon>
        <taxon>Arthropoda</taxon>
        <taxon>Chelicerata</taxon>
        <taxon>Arachnida</taxon>
        <taxon>Araneae</taxon>
        <taxon>Araneomorphae</taxon>
        <taxon>Entelegynae</taxon>
        <taxon>Araneoidea</taxon>
        <taxon>Nephilidae</taxon>
        <taxon>Trichonephila</taxon>
    </lineage>
</organism>
<keyword evidence="6" id="KW-0547">Nucleotide-binding</keyword>
<evidence type="ECO:0000256" key="9">
    <source>
        <dbReference type="ARBA" id="ARBA00023200"/>
    </source>
</evidence>
<dbReference type="PROSITE" id="PS50011">
    <property type="entry name" value="PROTEIN_KINASE_DOM"/>
    <property type="match status" value="1"/>
</dbReference>
<dbReference type="EC" id="2.7.11.1" evidence="2"/>
<feature type="domain" description="Protein kinase" evidence="12">
    <location>
        <begin position="14"/>
        <end position="258"/>
    </location>
</feature>
<keyword evidence="7 13" id="KW-0418">Kinase</keyword>
<dbReference type="SUPFAM" id="SSF56112">
    <property type="entry name" value="Protein kinase-like (PK-like)"/>
    <property type="match status" value="1"/>
</dbReference>
<evidence type="ECO:0000256" key="5">
    <source>
        <dbReference type="ARBA" id="ARBA00022679"/>
    </source>
</evidence>
<keyword evidence="8" id="KW-0067">ATP-binding</keyword>
<reference evidence="13" key="1">
    <citation type="submission" date="2020-07" db="EMBL/GenBank/DDBJ databases">
        <title>Multicomponent nature underlies the extraordinary mechanical properties of spider dragline silk.</title>
        <authorList>
            <person name="Kono N."/>
            <person name="Nakamura H."/>
            <person name="Mori M."/>
            <person name="Yoshida Y."/>
            <person name="Ohtoshi R."/>
            <person name="Malay A.D."/>
            <person name="Moran D.A.P."/>
            <person name="Tomita M."/>
            <person name="Numata K."/>
            <person name="Arakawa K."/>
        </authorList>
    </citation>
    <scope>NUCLEOTIDE SEQUENCE</scope>
</reference>
<evidence type="ECO:0000259" key="12">
    <source>
        <dbReference type="PROSITE" id="PS50011"/>
    </source>
</evidence>
<accession>A0A8X6I952</accession>
<dbReference type="PANTHER" id="PTHR22984:SF25">
    <property type="entry name" value="PROTEIN KINASE DOMAIN-CONTAINING PROTEIN"/>
    <property type="match status" value="1"/>
</dbReference>
<dbReference type="PROSITE" id="PS00108">
    <property type="entry name" value="PROTEIN_KINASE_ST"/>
    <property type="match status" value="1"/>
</dbReference>
<comment type="catalytic activity">
    <reaction evidence="11">
        <text>L-seryl-[protein] + ATP = O-phospho-L-seryl-[protein] + ADP + H(+)</text>
        <dbReference type="Rhea" id="RHEA:17989"/>
        <dbReference type="Rhea" id="RHEA-COMP:9863"/>
        <dbReference type="Rhea" id="RHEA-COMP:11604"/>
        <dbReference type="ChEBI" id="CHEBI:15378"/>
        <dbReference type="ChEBI" id="CHEBI:29999"/>
        <dbReference type="ChEBI" id="CHEBI:30616"/>
        <dbReference type="ChEBI" id="CHEBI:83421"/>
        <dbReference type="ChEBI" id="CHEBI:456216"/>
        <dbReference type="EC" id="2.7.11.1"/>
    </reaction>
</comment>
<dbReference type="SMART" id="SM00220">
    <property type="entry name" value="S_TKc"/>
    <property type="match status" value="1"/>
</dbReference>
<dbReference type="InterPro" id="IPR008271">
    <property type="entry name" value="Ser/Thr_kinase_AS"/>
</dbReference>
<comment type="catalytic activity">
    <reaction evidence="10">
        <text>L-threonyl-[protein] + ATP = O-phospho-L-threonyl-[protein] + ADP + H(+)</text>
        <dbReference type="Rhea" id="RHEA:46608"/>
        <dbReference type="Rhea" id="RHEA-COMP:11060"/>
        <dbReference type="Rhea" id="RHEA-COMP:11605"/>
        <dbReference type="ChEBI" id="CHEBI:15378"/>
        <dbReference type="ChEBI" id="CHEBI:30013"/>
        <dbReference type="ChEBI" id="CHEBI:30616"/>
        <dbReference type="ChEBI" id="CHEBI:61977"/>
        <dbReference type="ChEBI" id="CHEBI:456216"/>
        <dbReference type="EC" id="2.7.11.1"/>
    </reaction>
</comment>
<evidence type="ECO:0000256" key="7">
    <source>
        <dbReference type="ARBA" id="ARBA00022777"/>
    </source>
</evidence>
<dbReference type="Proteomes" id="UP000887116">
    <property type="component" value="Unassembled WGS sequence"/>
</dbReference>
<evidence type="ECO:0000256" key="3">
    <source>
        <dbReference type="ARBA" id="ARBA00016885"/>
    </source>
</evidence>
<keyword evidence="5" id="KW-0808">Transferase</keyword>
<dbReference type="EMBL" id="BMAO01027513">
    <property type="protein sequence ID" value="GFR17719.1"/>
    <property type="molecule type" value="Genomic_DNA"/>
</dbReference>
<dbReference type="Gene3D" id="3.30.200.20">
    <property type="entry name" value="Phosphorylase Kinase, domain 1"/>
    <property type="match status" value="1"/>
</dbReference>
<name>A0A8X6I952_TRICU</name>
<evidence type="ECO:0000256" key="2">
    <source>
        <dbReference type="ARBA" id="ARBA00012513"/>
    </source>
</evidence>
<comment type="subcellular location">
    <subcellularLocation>
        <location evidence="1">Host cytoplasm</location>
    </subcellularLocation>
</comment>
<dbReference type="GO" id="GO:0004674">
    <property type="term" value="F:protein serine/threonine kinase activity"/>
    <property type="evidence" value="ECO:0007669"/>
    <property type="project" value="UniProtKB-KW"/>
</dbReference>
<protein>
    <recommendedName>
        <fullName evidence="3">Serine/threonine-protein kinase 1</fullName>
        <ecNumber evidence="2">2.7.11.1</ecNumber>
    </recommendedName>
</protein>
<dbReference type="GO" id="GO:0030430">
    <property type="term" value="C:host cell cytoplasm"/>
    <property type="evidence" value="ECO:0007669"/>
    <property type="project" value="UniProtKB-SubCell"/>
</dbReference>
<keyword evidence="14" id="KW-1185">Reference proteome</keyword>
<evidence type="ECO:0000256" key="6">
    <source>
        <dbReference type="ARBA" id="ARBA00022741"/>
    </source>
</evidence>
<keyword evidence="9" id="KW-1035">Host cytoplasm</keyword>
<comment type="caution">
    <text evidence="13">The sequence shown here is derived from an EMBL/GenBank/DDBJ whole genome shotgun (WGS) entry which is preliminary data.</text>
</comment>
<dbReference type="PANTHER" id="PTHR22984">
    <property type="entry name" value="SERINE/THREONINE-PROTEIN KINASE PIM"/>
    <property type="match status" value="1"/>
</dbReference>
<proteinExistence type="predicted"/>
<dbReference type="AlphaFoldDB" id="A0A8X6I952"/>
<evidence type="ECO:0000256" key="10">
    <source>
        <dbReference type="ARBA" id="ARBA00047899"/>
    </source>
</evidence>
<sequence>MLSTEDALEALRQDYTLKHLETGMYGTVYAGENVQENEQVAIKVIGKEKVLPYIDSLPAEIHFLSELKNEEGVIQLIKHIECIDGYIIIMENCSKSLDLLRYLIKNQPIPISTVKKIILQIIEICLKLFKLNIYHGDLKLENIVIHTETLNVKFIDFGGAGYLDDPKDFSGTKYYLPPEYHEKKIYEVEPVHVWAIGLILKDLVTGLQEEEGIFEEGAVPYETIDKKVKSVVQKCLKSDYVNRIKLSKLKQMIENELVDCCEVA</sequence>
<keyword evidence="4" id="KW-0723">Serine/threonine-protein kinase</keyword>
<dbReference type="GO" id="GO:0005524">
    <property type="term" value="F:ATP binding"/>
    <property type="evidence" value="ECO:0007669"/>
    <property type="project" value="UniProtKB-KW"/>
</dbReference>
<dbReference type="InterPro" id="IPR051138">
    <property type="entry name" value="PIM_Ser/Thr_kinase"/>
</dbReference>
<dbReference type="Pfam" id="PF00069">
    <property type="entry name" value="Pkinase"/>
    <property type="match status" value="1"/>
</dbReference>
<dbReference type="OrthoDB" id="8596411at2759"/>
<gene>
    <name evidence="13" type="primary">TCAL_08249</name>
    <name evidence="13" type="ORF">TNCT_709361</name>
</gene>
<dbReference type="Gene3D" id="1.10.510.10">
    <property type="entry name" value="Transferase(Phosphotransferase) domain 1"/>
    <property type="match status" value="1"/>
</dbReference>
<dbReference type="InterPro" id="IPR000719">
    <property type="entry name" value="Prot_kinase_dom"/>
</dbReference>